<evidence type="ECO:0000313" key="2">
    <source>
        <dbReference type="Proteomes" id="UP000005837"/>
    </source>
</evidence>
<reference evidence="1 2" key="1">
    <citation type="submission" date="2009-01" db="EMBL/GenBank/DDBJ databases">
        <authorList>
            <person name="Fulton L."/>
            <person name="Clifton S."/>
            <person name="Chinwalla A.T."/>
            <person name="Mitreva M."/>
            <person name="Sodergren E."/>
            <person name="Weinstock G."/>
            <person name="Clifton S."/>
            <person name="Dooling D.J."/>
            <person name="Fulton B."/>
            <person name="Minx P."/>
            <person name="Pepin K.H."/>
            <person name="Johnson M."/>
            <person name="Bhonagiri V."/>
            <person name="Nash W.E."/>
            <person name="Mardis E.R."/>
            <person name="Wilson R.K."/>
        </authorList>
    </citation>
    <scope>NUCLEOTIDE SEQUENCE [LARGE SCALE GENOMIC DNA]</scope>
    <source>
        <strain evidence="1 2">ATCC 23834</strain>
    </source>
</reference>
<comment type="caution">
    <text evidence="1">The sequence shown here is derived from an EMBL/GenBank/DDBJ whole genome shotgun (WGS) entry which is preliminary data.</text>
</comment>
<protein>
    <submittedName>
        <fullName evidence="1">Uncharacterized protein</fullName>
    </submittedName>
</protein>
<proteinExistence type="predicted"/>
<name>C0DS88_EIKCO</name>
<dbReference type="AlphaFoldDB" id="C0DS88"/>
<sequence>MGGYLKIIRDDTAFAVDSGKLDKLQLSSRYTSHLRELTTCYLKTDKNKPTPATAWHLLHDGSAHRKRLPESFR</sequence>
<accession>C0DS88</accession>
<dbReference type="EMBL" id="ACEA01000004">
    <property type="protein sequence ID" value="EEG25039.1"/>
    <property type="molecule type" value="Genomic_DNA"/>
</dbReference>
<organism evidence="1 2">
    <name type="scientific">Eikenella corrodens ATCC 23834</name>
    <dbReference type="NCBI Taxonomy" id="546274"/>
    <lineage>
        <taxon>Bacteria</taxon>
        <taxon>Pseudomonadati</taxon>
        <taxon>Pseudomonadota</taxon>
        <taxon>Betaproteobacteria</taxon>
        <taxon>Neisseriales</taxon>
        <taxon>Neisseriaceae</taxon>
        <taxon>Eikenella</taxon>
    </lineage>
</organism>
<dbReference type="HOGENOM" id="CLU_2698806_0_0_4"/>
<evidence type="ECO:0000313" key="1">
    <source>
        <dbReference type="EMBL" id="EEG25039.1"/>
    </source>
</evidence>
<gene>
    <name evidence="1" type="ORF">EIKCOROL_00210</name>
</gene>
<dbReference type="Proteomes" id="UP000005837">
    <property type="component" value="Unassembled WGS sequence"/>
</dbReference>